<dbReference type="EMBL" id="JAPDRQ010000016">
    <property type="protein sequence ID" value="KAJ9662338.1"/>
    <property type="molecule type" value="Genomic_DNA"/>
</dbReference>
<keyword evidence="2" id="KW-1185">Reference proteome</keyword>
<evidence type="ECO:0000313" key="2">
    <source>
        <dbReference type="Proteomes" id="UP001172386"/>
    </source>
</evidence>
<comment type="caution">
    <text evidence="1">The sequence shown here is derived from an EMBL/GenBank/DDBJ whole genome shotgun (WGS) entry which is preliminary data.</text>
</comment>
<accession>A0ACC3AHI0</accession>
<gene>
    <name evidence="1" type="ORF">H2198_001472</name>
</gene>
<dbReference type="Proteomes" id="UP001172386">
    <property type="component" value="Unassembled WGS sequence"/>
</dbReference>
<protein>
    <submittedName>
        <fullName evidence="1">Uncharacterized protein</fullName>
    </submittedName>
</protein>
<reference evidence="1" key="1">
    <citation type="submission" date="2022-10" db="EMBL/GenBank/DDBJ databases">
        <title>Culturing micro-colonial fungi from biological soil crusts in the Mojave desert and describing Neophaeococcomyces mojavensis, and introducing the new genera and species Taxawa tesnikishii.</title>
        <authorList>
            <person name="Kurbessoian T."/>
            <person name="Stajich J.E."/>
        </authorList>
    </citation>
    <scope>NUCLEOTIDE SEQUENCE</scope>
    <source>
        <strain evidence="1">JES_112</strain>
    </source>
</reference>
<organism evidence="1 2">
    <name type="scientific">Neophaeococcomyces mojaviensis</name>
    <dbReference type="NCBI Taxonomy" id="3383035"/>
    <lineage>
        <taxon>Eukaryota</taxon>
        <taxon>Fungi</taxon>
        <taxon>Dikarya</taxon>
        <taxon>Ascomycota</taxon>
        <taxon>Pezizomycotina</taxon>
        <taxon>Eurotiomycetes</taxon>
        <taxon>Chaetothyriomycetidae</taxon>
        <taxon>Chaetothyriales</taxon>
        <taxon>Chaetothyriales incertae sedis</taxon>
        <taxon>Neophaeococcomyces</taxon>
    </lineage>
</organism>
<evidence type="ECO:0000313" key="1">
    <source>
        <dbReference type="EMBL" id="KAJ9662338.1"/>
    </source>
</evidence>
<name>A0ACC3AHI0_9EURO</name>
<sequence>MGILNLKPNPVDWEKLTVPPLERFHSEQDRGDYMCYNYDLDYDCGLSIFVPKPGTNAKPRGTNWFYKRVFVFAKDDTIPFQRNITRAGLAGMITNHYIVNYGKPYQLATHIKNTITWEDAPVEITYARNKINDFTNHFQIRDGEGHPVRAKVEFNEC</sequence>
<proteinExistence type="predicted"/>